<dbReference type="PANTHER" id="PTHR31900:SF33">
    <property type="entry name" value="PROTEIN WITH RNI-LIKE_FBD-LIKE DOMAIN"/>
    <property type="match status" value="1"/>
</dbReference>
<dbReference type="InterPro" id="IPR001810">
    <property type="entry name" value="F-box_dom"/>
</dbReference>
<dbReference type="Pfam" id="PF08387">
    <property type="entry name" value="FBD"/>
    <property type="match status" value="1"/>
</dbReference>
<dbReference type="SMART" id="SM00256">
    <property type="entry name" value="FBOX"/>
    <property type="match status" value="1"/>
</dbReference>
<evidence type="ECO:0000313" key="2">
    <source>
        <dbReference type="EMBL" id="OAO98492.1"/>
    </source>
</evidence>
<dbReference type="InterPro" id="IPR032675">
    <property type="entry name" value="LRR_dom_sf"/>
</dbReference>
<dbReference type="EMBL" id="LUHQ01000004">
    <property type="protein sequence ID" value="OAO98492.1"/>
    <property type="molecule type" value="Genomic_DNA"/>
</dbReference>
<feature type="domain" description="F-box" evidence="1">
    <location>
        <begin position="18"/>
        <end position="54"/>
    </location>
</feature>
<name>A0A178V0A6_ARATH</name>
<gene>
    <name evidence="2" type="ordered locus">AXX17_At4g15980</name>
</gene>
<dbReference type="Pfam" id="PF00646">
    <property type="entry name" value="F-box"/>
    <property type="match status" value="1"/>
</dbReference>
<reference evidence="3" key="1">
    <citation type="journal article" date="2016" name="Proc. Natl. Acad. Sci. U.S.A.">
        <title>Chromosome-level assembly of Arabidopsis thaliana Ler reveals the extent of translocation and inversion polymorphisms.</title>
        <authorList>
            <person name="Zapata L."/>
            <person name="Ding J."/>
            <person name="Willing E.M."/>
            <person name="Hartwig B."/>
            <person name="Bezdan D."/>
            <person name="Jiao W.B."/>
            <person name="Patel V."/>
            <person name="Velikkakam James G."/>
            <person name="Koornneef M."/>
            <person name="Ossowski S."/>
            <person name="Schneeberger K."/>
        </authorList>
    </citation>
    <scope>NUCLEOTIDE SEQUENCE [LARGE SCALE GENOMIC DNA]</scope>
    <source>
        <strain evidence="3">cv. Landsberg erecta</strain>
    </source>
</reference>
<proteinExistence type="predicted"/>
<dbReference type="Gene3D" id="1.20.1280.50">
    <property type="match status" value="1"/>
</dbReference>
<dbReference type="SUPFAM" id="SSF52047">
    <property type="entry name" value="RNI-like"/>
    <property type="match status" value="1"/>
</dbReference>
<dbReference type="InterPro" id="IPR036047">
    <property type="entry name" value="F-box-like_dom_sf"/>
</dbReference>
<evidence type="ECO:0000259" key="1">
    <source>
        <dbReference type="PROSITE" id="PS50181"/>
    </source>
</evidence>
<dbReference type="AlphaFoldDB" id="A0A178V0A6"/>
<dbReference type="SUPFAM" id="SSF81383">
    <property type="entry name" value="F-box domain"/>
    <property type="match status" value="1"/>
</dbReference>
<dbReference type="InterPro" id="IPR050232">
    <property type="entry name" value="FBL13/AtMIF1-like"/>
</dbReference>
<accession>A0A178V0A6</accession>
<dbReference type="Gene3D" id="3.80.10.10">
    <property type="entry name" value="Ribonuclease Inhibitor"/>
    <property type="match status" value="1"/>
</dbReference>
<dbReference type="ExpressionAtlas" id="A0A178V0A6">
    <property type="expression patterns" value="baseline and differential"/>
</dbReference>
<organism evidence="2 3">
    <name type="scientific">Arabidopsis thaliana</name>
    <name type="common">Mouse-ear cress</name>
    <dbReference type="NCBI Taxonomy" id="3702"/>
    <lineage>
        <taxon>Eukaryota</taxon>
        <taxon>Viridiplantae</taxon>
        <taxon>Streptophyta</taxon>
        <taxon>Embryophyta</taxon>
        <taxon>Tracheophyta</taxon>
        <taxon>Spermatophyta</taxon>
        <taxon>Magnoliopsida</taxon>
        <taxon>eudicotyledons</taxon>
        <taxon>Gunneridae</taxon>
        <taxon>Pentapetalae</taxon>
        <taxon>rosids</taxon>
        <taxon>malvids</taxon>
        <taxon>Brassicales</taxon>
        <taxon>Brassicaceae</taxon>
        <taxon>Camelineae</taxon>
        <taxon>Arabidopsis</taxon>
    </lineage>
</organism>
<dbReference type="InterPro" id="IPR055411">
    <property type="entry name" value="LRR_FXL15/At3g58940/PEG3-like"/>
</dbReference>
<comment type="caution">
    <text evidence="2">The sequence shown here is derived from an EMBL/GenBank/DDBJ whole genome shotgun (WGS) entry which is preliminary data.</text>
</comment>
<dbReference type="PROSITE" id="PS50181">
    <property type="entry name" value="FBOX"/>
    <property type="match status" value="1"/>
</dbReference>
<dbReference type="Proteomes" id="UP000078284">
    <property type="component" value="Chromosome 4"/>
</dbReference>
<dbReference type="SMART" id="SM00579">
    <property type="entry name" value="FBD"/>
    <property type="match status" value="1"/>
</dbReference>
<dbReference type="CDD" id="cd22160">
    <property type="entry name" value="F-box_AtFBL13-like"/>
    <property type="match status" value="1"/>
</dbReference>
<dbReference type="InterPro" id="IPR053781">
    <property type="entry name" value="F-box_AtFBL13-like"/>
</dbReference>
<evidence type="ECO:0000313" key="3">
    <source>
        <dbReference type="Proteomes" id="UP000078284"/>
    </source>
</evidence>
<sequence>MEEDRESRVSAKPSGDRVDRLRNLPDCLLFKILLNLPTKDVVKLSVLSRRWRNVWRYVPGLDLECGDFMVREYYDSSEFNALLGFVYRFLGFNSESCLQKFKLTVNWYDDVQLETVHFTEWFNAVVKRKVQHLHILDKTWGRDEVVIPPTVFTCGSLISLNLYDVYLPNREFVSLPSLKVIVLDAVVFDEDFAFEMLVSGCPVLESLSVNKINLNDISESVQVSSQSLLSFSYVADDDDYLEVVIDAPRLHYLKLNDKRTASFIMKNHGSLLKADIDFVFNLGSEYMFDPNYLPTRHIIRDFLVGLSGVKDMIISSSTLQVIYDYSRCEQLPLFRNVSFLRVEFADYRWEMLPIFLERWPNLKSLVLGFSIPPGEEGANILLGPRRFLTSLEYVKIAKPMAAEASEIKLKLVSYFLENSTILKKLTLCLRNFREKEESVIVKKLLTIPRLSPSCQVFVL</sequence>
<dbReference type="InterPro" id="IPR006566">
    <property type="entry name" value="FBD"/>
</dbReference>
<protein>
    <submittedName>
        <fullName evidence="2">FBD1</fullName>
    </submittedName>
</protein>
<dbReference type="PANTHER" id="PTHR31900">
    <property type="entry name" value="F-BOX/RNI SUPERFAMILY PROTEIN-RELATED"/>
    <property type="match status" value="1"/>
</dbReference>
<dbReference type="Pfam" id="PF24758">
    <property type="entry name" value="LRR_At5g56370"/>
    <property type="match status" value="1"/>
</dbReference>